<dbReference type="EMBL" id="JBHSSI010000025">
    <property type="protein sequence ID" value="MFC6260054.1"/>
    <property type="molecule type" value="Genomic_DNA"/>
</dbReference>
<evidence type="ECO:0000313" key="3">
    <source>
        <dbReference type="Proteomes" id="UP001596283"/>
    </source>
</evidence>
<dbReference type="SUPFAM" id="SSF51735">
    <property type="entry name" value="NAD(P)-binding Rossmann-fold domains"/>
    <property type="match status" value="1"/>
</dbReference>
<protein>
    <submittedName>
        <fullName evidence="2">NAD(P)H-binding protein</fullName>
    </submittedName>
</protein>
<evidence type="ECO:0000259" key="1">
    <source>
        <dbReference type="Pfam" id="PF13460"/>
    </source>
</evidence>
<dbReference type="Gene3D" id="3.40.50.720">
    <property type="entry name" value="NAD(P)-binding Rossmann-like Domain"/>
    <property type="match status" value="1"/>
</dbReference>
<keyword evidence="3" id="KW-1185">Reference proteome</keyword>
<proteinExistence type="predicted"/>
<comment type="caution">
    <text evidence="2">The sequence shown here is derived from an EMBL/GenBank/DDBJ whole genome shotgun (WGS) entry which is preliminary data.</text>
</comment>
<dbReference type="RefSeq" id="WP_125685222.1">
    <property type="nucleotide sequence ID" value="NZ_JBHSSI010000025.1"/>
</dbReference>
<dbReference type="InterPro" id="IPR016040">
    <property type="entry name" value="NAD(P)-bd_dom"/>
</dbReference>
<accession>A0ABW1TEI3</accession>
<name>A0ABW1TEI3_9LACO</name>
<reference evidence="3" key="1">
    <citation type="journal article" date="2019" name="Int. J. Syst. Evol. Microbiol.">
        <title>The Global Catalogue of Microorganisms (GCM) 10K type strain sequencing project: providing services to taxonomists for standard genome sequencing and annotation.</title>
        <authorList>
            <consortium name="The Broad Institute Genomics Platform"/>
            <consortium name="The Broad Institute Genome Sequencing Center for Infectious Disease"/>
            <person name="Wu L."/>
            <person name="Ma J."/>
        </authorList>
    </citation>
    <scope>NUCLEOTIDE SEQUENCE [LARGE SCALE GENOMIC DNA]</scope>
    <source>
        <strain evidence="3">CCM 8908</strain>
    </source>
</reference>
<sequence>MKILVLGAAGQISRYLTDLLLNETTDELVLYGRNMTTRLNQYAANDRVTLINGDFADEAALTAAAKGVDAAYLNHMHLTSDVQNVVKALDANHVTKLIGANILGIYGEVPGKFGQWNLSMVGGQAGEDAMLASAEVMEDSDLADYTVLRLTWLFNQAGNENYELIPKGQPFKNAQVSRQAVARGIATILHDDSGQYSRQSFGIGEPDTYFDKPSFY</sequence>
<gene>
    <name evidence="2" type="ORF">ACFP1C_03770</name>
</gene>
<organism evidence="2 3">
    <name type="scientific">Levilactobacillus fujinensis</name>
    <dbReference type="NCBI Taxonomy" id="2486024"/>
    <lineage>
        <taxon>Bacteria</taxon>
        <taxon>Bacillati</taxon>
        <taxon>Bacillota</taxon>
        <taxon>Bacilli</taxon>
        <taxon>Lactobacillales</taxon>
        <taxon>Lactobacillaceae</taxon>
        <taxon>Levilactobacillus</taxon>
    </lineage>
</organism>
<evidence type="ECO:0000313" key="2">
    <source>
        <dbReference type="EMBL" id="MFC6260054.1"/>
    </source>
</evidence>
<feature type="domain" description="NAD(P)-binding" evidence="1">
    <location>
        <begin position="7"/>
        <end position="191"/>
    </location>
</feature>
<dbReference type="Proteomes" id="UP001596283">
    <property type="component" value="Unassembled WGS sequence"/>
</dbReference>
<dbReference type="Pfam" id="PF13460">
    <property type="entry name" value="NAD_binding_10"/>
    <property type="match status" value="1"/>
</dbReference>
<dbReference type="InterPro" id="IPR036291">
    <property type="entry name" value="NAD(P)-bd_dom_sf"/>
</dbReference>